<accession>A0AA85B5T9</accession>
<evidence type="ECO:0000313" key="3">
    <source>
        <dbReference type="WBParaSite" id="SMTH1_33740.1"/>
    </source>
</evidence>
<dbReference type="Proteomes" id="UP000050791">
    <property type="component" value="Unassembled WGS sequence"/>
</dbReference>
<dbReference type="WBParaSite" id="SMTH1_33740.1">
    <property type="protein sequence ID" value="SMTH1_33740.1"/>
    <property type="gene ID" value="SMTH1_33740"/>
</dbReference>
<reference evidence="3" key="1">
    <citation type="submission" date="2023-11" db="UniProtKB">
        <authorList>
            <consortium name="WormBaseParasite"/>
        </authorList>
    </citation>
    <scope>IDENTIFICATION</scope>
</reference>
<proteinExistence type="predicted"/>
<feature type="compositionally biased region" description="Polar residues" evidence="1">
    <location>
        <begin position="42"/>
        <end position="52"/>
    </location>
</feature>
<feature type="region of interest" description="Disordered" evidence="1">
    <location>
        <begin position="299"/>
        <end position="334"/>
    </location>
</feature>
<evidence type="ECO:0000313" key="2">
    <source>
        <dbReference type="Proteomes" id="UP000050791"/>
    </source>
</evidence>
<dbReference type="AlphaFoldDB" id="A0AA85B5T9"/>
<feature type="compositionally biased region" description="Polar residues" evidence="1">
    <location>
        <begin position="166"/>
        <end position="181"/>
    </location>
</feature>
<name>A0AA85B5T9_9TREM</name>
<feature type="compositionally biased region" description="Polar residues" evidence="1">
    <location>
        <begin position="21"/>
        <end position="35"/>
    </location>
</feature>
<feature type="region of interest" description="Disordered" evidence="1">
    <location>
        <begin position="143"/>
        <end position="181"/>
    </location>
</feature>
<sequence>MNKSKFNLLAAANLHIKGSESPGNISSKKVNTLPTDSREPIKSTTADMDFPNVSTNELGVTSKNIVVGPTHTDDSEKTFLGENNSHHKANEKMSNLPYHKRQTNYTILDSVMGEMEQLFSGKQTNTQRKLSRIHSFAREKAMQCREEKENNENNCANDSNLEKTPETSGLDNKSTASGLDNYSNVETISSVSQPKNERQSESFQAAFRAVEKHLKLFSGTEDSQSLKPSKISNGISENIIKNGNNSQPVCPEIEERPADPCNPIHGKSATNNDDKFKKHQNAFNQFNSIKITTSTKESVVQNDHVSEDQNNDNNQFVDCENRSDSSVTDSQQLLSHPRTLFPRPQWSPNLSYYMWSSVQNNKTSCTRSYDIMNRSISNTDGINTYRLMPAGQISQTTRHFPRLSTAEIPCERPKSAPVKNCRKKINLDCKTYSVHYPGLLANGNMNIC</sequence>
<organism evidence="2 3">
    <name type="scientific">Schistosoma mattheei</name>
    <dbReference type="NCBI Taxonomy" id="31246"/>
    <lineage>
        <taxon>Eukaryota</taxon>
        <taxon>Metazoa</taxon>
        <taxon>Spiralia</taxon>
        <taxon>Lophotrochozoa</taxon>
        <taxon>Platyhelminthes</taxon>
        <taxon>Trematoda</taxon>
        <taxon>Digenea</taxon>
        <taxon>Strigeidida</taxon>
        <taxon>Schistosomatoidea</taxon>
        <taxon>Schistosomatidae</taxon>
        <taxon>Schistosoma</taxon>
    </lineage>
</organism>
<feature type="compositionally biased region" description="Polar residues" evidence="1">
    <location>
        <begin position="324"/>
        <end position="334"/>
    </location>
</feature>
<feature type="region of interest" description="Disordered" evidence="1">
    <location>
        <begin position="18"/>
        <end position="52"/>
    </location>
</feature>
<evidence type="ECO:0000256" key="1">
    <source>
        <dbReference type="SAM" id="MobiDB-lite"/>
    </source>
</evidence>
<protein>
    <submittedName>
        <fullName evidence="3">Uncharacterized protein</fullName>
    </submittedName>
</protein>